<evidence type="ECO:0000313" key="2">
    <source>
        <dbReference type="EMBL" id="MPD05202.1"/>
    </source>
</evidence>
<sequence>MTDSAPAPPPELIQLVTMGDDVTSIRNLLLKGEAKVDDTDSSGMTALHHAAYKGNADLCKMLIDHVSIIGFVIQNIGS</sequence>
<dbReference type="OrthoDB" id="10257049at2759"/>
<dbReference type="Proteomes" id="UP000324222">
    <property type="component" value="Unassembled WGS sequence"/>
</dbReference>
<evidence type="ECO:0000313" key="3">
    <source>
        <dbReference type="Proteomes" id="UP000324222"/>
    </source>
</evidence>
<dbReference type="AlphaFoldDB" id="A0A5B7K4E7"/>
<accession>A0A5B7K4E7</accession>
<dbReference type="InterPro" id="IPR036770">
    <property type="entry name" value="Ankyrin_rpt-contain_sf"/>
</dbReference>
<comment type="caution">
    <text evidence="2">The sequence shown here is derived from an EMBL/GenBank/DDBJ whole genome shotgun (WGS) entry which is preliminary data.</text>
</comment>
<organism evidence="2 3">
    <name type="scientific">Portunus trituberculatus</name>
    <name type="common">Swimming crab</name>
    <name type="synonym">Neptunus trituberculatus</name>
    <dbReference type="NCBI Taxonomy" id="210409"/>
    <lineage>
        <taxon>Eukaryota</taxon>
        <taxon>Metazoa</taxon>
        <taxon>Ecdysozoa</taxon>
        <taxon>Arthropoda</taxon>
        <taxon>Crustacea</taxon>
        <taxon>Multicrustacea</taxon>
        <taxon>Malacostraca</taxon>
        <taxon>Eumalacostraca</taxon>
        <taxon>Eucarida</taxon>
        <taxon>Decapoda</taxon>
        <taxon>Pleocyemata</taxon>
        <taxon>Brachyura</taxon>
        <taxon>Eubrachyura</taxon>
        <taxon>Portunoidea</taxon>
        <taxon>Portunidae</taxon>
        <taxon>Portuninae</taxon>
        <taxon>Portunus</taxon>
    </lineage>
</organism>
<dbReference type="PROSITE" id="PS50297">
    <property type="entry name" value="ANK_REP_REGION"/>
    <property type="match status" value="1"/>
</dbReference>
<protein>
    <submittedName>
        <fullName evidence="2">Ankyrin repeat and MYND domain-containing protein 2</fullName>
    </submittedName>
</protein>
<name>A0A5B7K4E7_PORTR</name>
<reference evidence="2 3" key="1">
    <citation type="submission" date="2019-05" db="EMBL/GenBank/DDBJ databases">
        <title>Another draft genome of Portunus trituberculatus and its Hox gene families provides insights of decapod evolution.</title>
        <authorList>
            <person name="Jeong J.-H."/>
            <person name="Song I."/>
            <person name="Kim S."/>
            <person name="Choi T."/>
            <person name="Kim D."/>
            <person name="Ryu S."/>
            <person name="Kim W."/>
        </authorList>
    </citation>
    <scope>NUCLEOTIDE SEQUENCE [LARGE SCALE GENOMIC DNA]</scope>
    <source>
        <tissue evidence="2">Muscle</tissue>
    </source>
</reference>
<gene>
    <name evidence="2" type="primary">ANKMY2_0</name>
    <name evidence="2" type="ORF">E2C01_100933</name>
</gene>
<keyword evidence="3" id="KW-1185">Reference proteome</keyword>
<dbReference type="PROSITE" id="PS50088">
    <property type="entry name" value="ANK_REPEAT"/>
    <property type="match status" value="1"/>
</dbReference>
<dbReference type="InterPro" id="IPR002110">
    <property type="entry name" value="Ankyrin_rpt"/>
</dbReference>
<proteinExistence type="predicted"/>
<dbReference type="SMART" id="SM00248">
    <property type="entry name" value="ANK"/>
    <property type="match status" value="1"/>
</dbReference>
<feature type="repeat" description="ANK" evidence="1">
    <location>
        <begin position="42"/>
        <end position="65"/>
    </location>
</feature>
<keyword evidence="1" id="KW-0040">ANK repeat</keyword>
<dbReference type="SUPFAM" id="SSF48403">
    <property type="entry name" value="Ankyrin repeat"/>
    <property type="match status" value="1"/>
</dbReference>
<dbReference type="Pfam" id="PF13637">
    <property type="entry name" value="Ank_4"/>
    <property type="match status" value="1"/>
</dbReference>
<evidence type="ECO:0000256" key="1">
    <source>
        <dbReference type="PROSITE-ProRule" id="PRU00023"/>
    </source>
</evidence>
<dbReference type="EMBL" id="VSRR010144918">
    <property type="protein sequence ID" value="MPD05202.1"/>
    <property type="molecule type" value="Genomic_DNA"/>
</dbReference>
<dbReference type="Gene3D" id="1.25.40.20">
    <property type="entry name" value="Ankyrin repeat-containing domain"/>
    <property type="match status" value="1"/>
</dbReference>